<dbReference type="PANTHER" id="PTHR23112">
    <property type="entry name" value="G PROTEIN-COUPLED RECEPTOR 157-RELATED"/>
    <property type="match status" value="1"/>
</dbReference>
<reference evidence="6" key="1">
    <citation type="submission" date="2017-05" db="UniProtKB">
        <authorList>
            <consortium name="EnsemblMetazoa"/>
        </authorList>
    </citation>
    <scope>IDENTIFICATION</scope>
</reference>
<dbReference type="GO" id="GO:0004930">
    <property type="term" value="F:G protein-coupled receptor activity"/>
    <property type="evidence" value="ECO:0007669"/>
    <property type="project" value="TreeGrafter"/>
</dbReference>
<evidence type="ECO:0000313" key="6">
    <source>
        <dbReference type="EnsemblMetazoa" id="Aqu2.1.35298_001"/>
    </source>
</evidence>
<evidence type="ECO:0000256" key="3">
    <source>
        <dbReference type="ARBA" id="ARBA00022989"/>
    </source>
</evidence>
<protein>
    <recommendedName>
        <fullName evidence="7">G-protein coupled receptors family 2 profile 2 domain-containing protein</fullName>
    </recommendedName>
</protein>
<dbReference type="EnsemblMetazoa" id="Aqu2.1.35298_001">
    <property type="protein sequence ID" value="Aqu2.1.35298_001"/>
    <property type="gene ID" value="Aqu2.1.35298"/>
</dbReference>
<evidence type="ECO:0000256" key="5">
    <source>
        <dbReference type="SAM" id="Phobius"/>
    </source>
</evidence>
<comment type="subcellular location">
    <subcellularLocation>
        <location evidence="1">Membrane</location>
        <topology evidence="1">Multi-pass membrane protein</topology>
    </subcellularLocation>
</comment>
<feature type="transmembrane region" description="Helical" evidence="5">
    <location>
        <begin position="285"/>
        <end position="303"/>
    </location>
</feature>
<organism evidence="6">
    <name type="scientific">Amphimedon queenslandica</name>
    <name type="common">Sponge</name>
    <dbReference type="NCBI Taxonomy" id="400682"/>
    <lineage>
        <taxon>Eukaryota</taxon>
        <taxon>Metazoa</taxon>
        <taxon>Porifera</taxon>
        <taxon>Demospongiae</taxon>
        <taxon>Heteroscleromorpha</taxon>
        <taxon>Haplosclerida</taxon>
        <taxon>Niphatidae</taxon>
        <taxon>Amphimedon</taxon>
    </lineage>
</organism>
<dbReference type="GO" id="GO:0007189">
    <property type="term" value="P:adenylate cyclase-activating G protein-coupled receptor signaling pathway"/>
    <property type="evidence" value="ECO:0007669"/>
    <property type="project" value="TreeGrafter"/>
</dbReference>
<feature type="transmembrane region" description="Helical" evidence="5">
    <location>
        <begin position="243"/>
        <end position="265"/>
    </location>
</feature>
<feature type="transmembrane region" description="Helical" evidence="5">
    <location>
        <begin position="34"/>
        <end position="57"/>
    </location>
</feature>
<feature type="transmembrane region" description="Helical" evidence="5">
    <location>
        <begin position="147"/>
        <end position="165"/>
    </location>
</feature>
<dbReference type="GO" id="GO:0005886">
    <property type="term" value="C:plasma membrane"/>
    <property type="evidence" value="ECO:0007669"/>
    <property type="project" value="TreeGrafter"/>
</dbReference>
<feature type="transmembrane region" description="Helical" evidence="5">
    <location>
        <begin position="113"/>
        <end position="135"/>
    </location>
</feature>
<evidence type="ECO:0000256" key="4">
    <source>
        <dbReference type="ARBA" id="ARBA00023136"/>
    </source>
</evidence>
<dbReference type="STRING" id="400682.A0A1X7V5K7"/>
<name>A0A1X7V5K7_AMPQE</name>
<accession>A0A1X7V5K7</accession>
<dbReference type="Gene3D" id="1.20.1070.10">
    <property type="entry name" value="Rhodopsin 7-helix transmembrane proteins"/>
    <property type="match status" value="1"/>
</dbReference>
<feature type="transmembrane region" description="Helical" evidence="5">
    <location>
        <begin position="69"/>
        <end position="93"/>
    </location>
</feature>
<keyword evidence="2 5" id="KW-0812">Transmembrane</keyword>
<dbReference type="SUPFAM" id="SSF81321">
    <property type="entry name" value="Family A G protein-coupled receptor-like"/>
    <property type="match status" value="1"/>
</dbReference>
<sequence>MEFSWYTNLGSNFPTRNGSSFYCGHSINDELRPLLIVFCSSGSVCSFICAVSIIAMIACRLFKFLTHRLILYMLAAILFFSLSVSVQFFGLWLKYWRNEDVAECILEGFLLEYSVWVMLLSTLMLTVHLTVMVLFPSFYEKIAKIEVFYFSCPWIFPLFVSWIPFVHHNYGVAGSWCWIRIYNENCSINKEGMIEIYAVWYSELTIGLILNNIALIIIGLTLCKHAYRNTTSLDYRKALKQTLPLLAYPITYQFLSSFAIANRLYEAFHKGHSIKWMSYAHAVTAPSWGLFAPVFTIIYIASLHKVISKNFNQWRCCRKKVRYIINGDFVSQKERKRLIDPSDHLTRYGVTVTCPTSAHLGTESEVDEEYDRLLSSQTQTSCNS</sequence>
<dbReference type="AlphaFoldDB" id="A0A1X7V5K7"/>
<keyword evidence="4 5" id="KW-0472">Membrane</keyword>
<keyword evidence="3 5" id="KW-1133">Transmembrane helix</keyword>
<proteinExistence type="predicted"/>
<dbReference type="PANTHER" id="PTHR23112:SF0">
    <property type="entry name" value="TRANSMEMBRANE PROTEIN 116"/>
    <property type="match status" value="1"/>
</dbReference>
<evidence type="ECO:0008006" key="7">
    <source>
        <dbReference type="Google" id="ProtNLM"/>
    </source>
</evidence>
<evidence type="ECO:0000256" key="1">
    <source>
        <dbReference type="ARBA" id="ARBA00004141"/>
    </source>
</evidence>
<dbReference type="InParanoid" id="A0A1X7V5K7"/>
<evidence type="ECO:0000256" key="2">
    <source>
        <dbReference type="ARBA" id="ARBA00022692"/>
    </source>
</evidence>
<feature type="transmembrane region" description="Helical" evidence="5">
    <location>
        <begin position="199"/>
        <end position="222"/>
    </location>
</feature>